<evidence type="ECO:0000256" key="5">
    <source>
        <dbReference type="ARBA" id="ARBA00022729"/>
    </source>
</evidence>
<evidence type="ECO:0000256" key="4">
    <source>
        <dbReference type="ARBA" id="ARBA00022692"/>
    </source>
</evidence>
<dbReference type="AlphaFoldDB" id="A0A2T4L4R5"/>
<dbReference type="GO" id="GO:0016746">
    <property type="term" value="F:acyltransferase activity"/>
    <property type="evidence" value="ECO:0007669"/>
    <property type="project" value="UniProtKB-KW"/>
</dbReference>
<proteinExistence type="inferred from homology"/>
<evidence type="ECO:0000256" key="9">
    <source>
        <dbReference type="ARBA" id="ARBA00023315"/>
    </source>
</evidence>
<dbReference type="RefSeq" id="WP_107505921.1">
    <property type="nucleotide sequence ID" value="NZ_CP130489.1"/>
</dbReference>
<evidence type="ECO:0000256" key="2">
    <source>
        <dbReference type="ARBA" id="ARBA00022475"/>
    </source>
</evidence>
<keyword evidence="8 14" id="KW-0472">Membrane</keyword>
<dbReference type="EMBL" id="PYZH01000002">
    <property type="protein sequence ID" value="PTF16765.1"/>
    <property type="molecule type" value="Genomic_DNA"/>
</dbReference>
<keyword evidence="3 16" id="KW-0808">Transferase</keyword>
<dbReference type="InterPro" id="IPR044021">
    <property type="entry name" value="CrtO"/>
</dbReference>
<evidence type="ECO:0000256" key="10">
    <source>
        <dbReference type="ARBA" id="ARBA00023588"/>
    </source>
</evidence>
<dbReference type="UniPathway" id="UPA00029">
    <property type="reaction ID" value="UER00560"/>
</dbReference>
<keyword evidence="6" id="KW-0125">Carotenoid biosynthesis</keyword>
<feature type="transmembrane region" description="Helical" evidence="14">
    <location>
        <begin position="6"/>
        <end position="29"/>
    </location>
</feature>
<comment type="subcellular location">
    <subcellularLocation>
        <location evidence="1">Cell membrane</location>
        <topology evidence="1">Single-pass membrane protein</topology>
    </subcellularLocation>
</comment>
<keyword evidence="4 14" id="KW-0812">Transmembrane</keyword>
<accession>A0A2T4L4R5</accession>
<comment type="function">
    <text evidence="13">Catalyzes the acylation of glycosyl-4,4'-diaponeurosporenoate, i.e. the esterification of glucose at the C6'' position with the carboxyl group of the C(15) fatty acid 12-methyltetradecanoic acid, to yield staphyloxanthin. This is the last step in the biosynthesis of this orange pigment, present in most staphylococci strains.</text>
</comment>
<evidence type="ECO:0000256" key="7">
    <source>
        <dbReference type="ARBA" id="ARBA00022989"/>
    </source>
</evidence>
<evidence type="ECO:0000256" key="1">
    <source>
        <dbReference type="ARBA" id="ARBA00004162"/>
    </source>
</evidence>
<keyword evidence="2" id="KW-1003">Cell membrane</keyword>
<keyword evidence="9 16" id="KW-0012">Acyltransferase</keyword>
<name>A0A2T4L4R5_9STAP</name>
<reference evidence="16" key="2">
    <citation type="submission" date="2018-03" db="EMBL/GenBank/DDBJ databases">
        <authorList>
            <person name="Keele B.F."/>
        </authorList>
    </citation>
    <scope>NUCLEOTIDE SEQUENCE</scope>
    <source>
        <strain evidence="16">SNUC 4143</strain>
        <strain evidence="15">SNUC 761</strain>
    </source>
</reference>
<dbReference type="Proteomes" id="UP000243350">
    <property type="component" value="Unassembled WGS sequence"/>
</dbReference>
<protein>
    <recommendedName>
        <fullName evidence="12">Glycosyl-4,4'-diaponeurosporenoate acyltransferase</fullName>
    </recommendedName>
</protein>
<evidence type="ECO:0000256" key="11">
    <source>
        <dbReference type="ARBA" id="ARBA00023603"/>
    </source>
</evidence>
<dbReference type="Pfam" id="PF18927">
    <property type="entry name" value="CrtO"/>
    <property type="match status" value="1"/>
</dbReference>
<dbReference type="Proteomes" id="UP000242547">
    <property type="component" value="Unassembled WGS sequence"/>
</dbReference>
<dbReference type="EMBL" id="PYZL01000022">
    <property type="protein sequence ID" value="PTE73661.1"/>
    <property type="molecule type" value="Genomic_DNA"/>
</dbReference>
<evidence type="ECO:0000256" key="3">
    <source>
        <dbReference type="ARBA" id="ARBA00022679"/>
    </source>
</evidence>
<evidence type="ECO:0000313" key="18">
    <source>
        <dbReference type="Proteomes" id="UP000243350"/>
    </source>
</evidence>
<evidence type="ECO:0000256" key="14">
    <source>
        <dbReference type="SAM" id="Phobius"/>
    </source>
</evidence>
<comment type="pathway">
    <text evidence="10">Carotenoid biosynthesis; staphyloxanthin biosynthesis; staphyloxanthin from farnesyl diphosphate: step 5/5.</text>
</comment>
<evidence type="ECO:0000256" key="8">
    <source>
        <dbReference type="ARBA" id="ARBA00023136"/>
    </source>
</evidence>
<keyword evidence="5" id="KW-0732">Signal</keyword>
<organism evidence="16 18">
    <name type="scientific">Staphylococcus devriesei</name>
    <dbReference type="NCBI Taxonomy" id="586733"/>
    <lineage>
        <taxon>Bacteria</taxon>
        <taxon>Bacillati</taxon>
        <taxon>Bacillota</taxon>
        <taxon>Bacilli</taxon>
        <taxon>Bacillales</taxon>
        <taxon>Staphylococcaceae</taxon>
        <taxon>Staphylococcus</taxon>
    </lineage>
</organism>
<keyword evidence="7 14" id="KW-1133">Transmembrane helix</keyword>
<evidence type="ECO:0000313" key="15">
    <source>
        <dbReference type="EMBL" id="PTE73661.1"/>
    </source>
</evidence>
<evidence type="ECO:0000313" key="17">
    <source>
        <dbReference type="Proteomes" id="UP000242547"/>
    </source>
</evidence>
<evidence type="ECO:0000256" key="12">
    <source>
        <dbReference type="ARBA" id="ARBA00023667"/>
    </source>
</evidence>
<evidence type="ECO:0000313" key="16">
    <source>
        <dbReference type="EMBL" id="PTF16765.1"/>
    </source>
</evidence>
<evidence type="ECO:0000256" key="13">
    <source>
        <dbReference type="ARBA" id="ARBA00025324"/>
    </source>
</evidence>
<evidence type="ECO:0000256" key="6">
    <source>
        <dbReference type="ARBA" id="ARBA00022746"/>
    </source>
</evidence>
<dbReference type="GO" id="GO:0005886">
    <property type="term" value="C:plasma membrane"/>
    <property type="evidence" value="ECO:0007669"/>
    <property type="project" value="UniProtKB-SubCell"/>
</dbReference>
<comment type="similarity">
    <text evidence="11">Belongs to the acyltransferase CrtO family.</text>
</comment>
<dbReference type="GO" id="GO:0016117">
    <property type="term" value="P:carotenoid biosynthetic process"/>
    <property type="evidence" value="ECO:0007669"/>
    <property type="project" value="UniProtKB-KW"/>
</dbReference>
<gene>
    <name evidence="15" type="ORF">BUY44_04795</name>
    <name evidence="16" type="ORF">BUY48_00530</name>
</gene>
<comment type="caution">
    <text evidence="16">The sequence shown here is derived from an EMBL/GenBank/DDBJ whole genome shotgun (WGS) entry which is preliminary data.</text>
</comment>
<sequence>MTLKKVVTLGIFHSMYWFSIQMTISYLFAKLPLTFFEKYGRVFKSLSWEENGNLWNTLFQINRWKKYIPEGNKLIPNIYNKKQLTSFKTSNIYRMILEMRRAELVHWLSILPVIVFVKAPRYIKIINFCYALLANIPIIVAQRYNRPRLERYYQLKRKRGEHDV</sequence>
<reference evidence="17 18" key="1">
    <citation type="journal article" date="2016" name="Front. Microbiol.">
        <title>Comprehensive Phylogenetic Analysis of Bovine Non-aureus Staphylococci Species Based on Whole-Genome Sequencing.</title>
        <authorList>
            <person name="Naushad S."/>
            <person name="Barkema H.W."/>
            <person name="Luby C."/>
            <person name="Condas L.A."/>
            <person name="Nobrega D.B."/>
            <person name="Carson D.A."/>
            <person name="De Buck J."/>
        </authorList>
    </citation>
    <scope>NUCLEOTIDE SEQUENCE [LARGE SCALE GENOMIC DNA]</scope>
    <source>
        <strain evidence="16 18">SNUC 4143</strain>
        <strain evidence="15 17">SNUC 761</strain>
    </source>
</reference>